<evidence type="ECO:0000313" key="3">
    <source>
        <dbReference type="EMBL" id="MBS7825078.1"/>
    </source>
</evidence>
<name>A0AB35C3J3_9GAMM</name>
<comment type="similarity">
    <text evidence="1">Belongs to the IMPACT family.</text>
</comment>
<dbReference type="GO" id="GO:0032561">
    <property type="term" value="F:guanyl ribonucleotide binding"/>
    <property type="evidence" value="ECO:0007669"/>
    <property type="project" value="UniProtKB-ARBA"/>
</dbReference>
<dbReference type="GO" id="GO:0043168">
    <property type="term" value="F:anion binding"/>
    <property type="evidence" value="ECO:0007669"/>
    <property type="project" value="UniProtKB-ARBA"/>
</dbReference>
<evidence type="ECO:0000259" key="2">
    <source>
        <dbReference type="Pfam" id="PF01205"/>
    </source>
</evidence>
<dbReference type="GO" id="GO:0017111">
    <property type="term" value="F:ribonucleoside triphosphate phosphatase activity"/>
    <property type="evidence" value="ECO:0007669"/>
    <property type="project" value="UniProtKB-ARBA"/>
</dbReference>
<dbReference type="InterPro" id="IPR020568">
    <property type="entry name" value="Ribosomal_Su5_D2-typ_SF"/>
</dbReference>
<dbReference type="InterPro" id="IPR023582">
    <property type="entry name" value="Impact"/>
</dbReference>
<comment type="caution">
    <text evidence="3">The sequence shown here is derived from an EMBL/GenBank/DDBJ whole genome shotgun (WGS) entry which is preliminary data.</text>
</comment>
<dbReference type="SUPFAM" id="SSF54211">
    <property type="entry name" value="Ribosomal protein S5 domain 2-like"/>
    <property type="match status" value="1"/>
</dbReference>
<protein>
    <submittedName>
        <fullName evidence="3">YigZ family protein</fullName>
    </submittedName>
</protein>
<dbReference type="Gene3D" id="3.30.230.30">
    <property type="entry name" value="Impact, N-terminal domain"/>
    <property type="match status" value="1"/>
</dbReference>
<dbReference type="GO" id="GO:0006446">
    <property type="term" value="P:regulation of translational initiation"/>
    <property type="evidence" value="ECO:0007669"/>
    <property type="project" value="TreeGrafter"/>
</dbReference>
<dbReference type="RefSeq" id="WP_094491344.1">
    <property type="nucleotide sequence ID" value="NZ_JAGIBR010000007.1"/>
</dbReference>
<gene>
    <name evidence="3" type="ORF">J7561_07655</name>
</gene>
<dbReference type="GO" id="GO:0005737">
    <property type="term" value="C:cytoplasm"/>
    <property type="evidence" value="ECO:0007669"/>
    <property type="project" value="TreeGrafter"/>
</dbReference>
<feature type="domain" description="Impact N-terminal" evidence="2">
    <location>
        <begin position="19"/>
        <end position="123"/>
    </location>
</feature>
<dbReference type="InterPro" id="IPR036956">
    <property type="entry name" value="Impact_N_sf"/>
</dbReference>
<dbReference type="EMBL" id="JAGIBU010000006">
    <property type="protein sequence ID" value="MBS7825078.1"/>
    <property type="molecule type" value="Genomic_DNA"/>
</dbReference>
<reference evidence="3" key="1">
    <citation type="submission" date="2021-03" db="EMBL/GenBank/DDBJ databases">
        <title>Identification and antibiotic profiling of Wohlfahrtiimonas chitiniclastica, an underestimated human pathogen.</title>
        <authorList>
            <person name="Kopf A."/>
            <person name="Bunk B."/>
            <person name="Coldewey S."/>
            <person name="Gunzer F."/>
            <person name="Riedel T."/>
            <person name="Schroettner P."/>
        </authorList>
    </citation>
    <scope>NUCLEOTIDE SEQUENCE</scope>
    <source>
        <strain evidence="3">DSM 100917</strain>
    </source>
</reference>
<dbReference type="PANTHER" id="PTHR16301:SF20">
    <property type="entry name" value="IMPACT FAMILY MEMBER YIGZ"/>
    <property type="match status" value="1"/>
</dbReference>
<evidence type="ECO:0000313" key="4">
    <source>
        <dbReference type="Proteomes" id="UP000680020"/>
    </source>
</evidence>
<proteinExistence type="inferred from homology"/>
<dbReference type="PANTHER" id="PTHR16301">
    <property type="entry name" value="IMPACT-RELATED"/>
    <property type="match status" value="1"/>
</dbReference>
<evidence type="ECO:0000256" key="1">
    <source>
        <dbReference type="ARBA" id="ARBA00007665"/>
    </source>
</evidence>
<dbReference type="Gene3D" id="3.30.70.240">
    <property type="match status" value="1"/>
</dbReference>
<sequence length="199" mass="22376">MTETYFEIAANVHSEFTEQKSKFLGFAHRVQSEEEIKAIIADLRAMHPNANHVCYAYRLGKHYELYRFSDDGEPGGTAGRPIFGQIEAFKVTNVLVAVVRYFGGIKLGTGGLVANYQKSARLTLDAAQVIEHKILQSLQFVYDYDVTSDIQQLLHVSKAVVEATDYAERCVCTVSLEPSQIDDFKHKLMQIKNTQLLSP</sequence>
<dbReference type="InterPro" id="IPR035647">
    <property type="entry name" value="EFG_III/V"/>
</dbReference>
<dbReference type="SUPFAM" id="SSF54980">
    <property type="entry name" value="EF-G C-terminal domain-like"/>
    <property type="match status" value="1"/>
</dbReference>
<accession>A0AB35C3J3</accession>
<organism evidence="3 4">
    <name type="scientific">Wohlfahrtiimonas chitiniclastica</name>
    <dbReference type="NCBI Taxonomy" id="400946"/>
    <lineage>
        <taxon>Bacteria</taxon>
        <taxon>Pseudomonadati</taxon>
        <taxon>Pseudomonadota</taxon>
        <taxon>Gammaproteobacteria</taxon>
        <taxon>Cardiobacteriales</taxon>
        <taxon>Ignatzschineriaceae</taxon>
        <taxon>Wohlfahrtiimonas</taxon>
    </lineage>
</organism>
<dbReference type="InterPro" id="IPR001498">
    <property type="entry name" value="Impact_N"/>
</dbReference>
<dbReference type="Pfam" id="PF01205">
    <property type="entry name" value="Impact_N"/>
    <property type="match status" value="1"/>
</dbReference>
<dbReference type="Proteomes" id="UP000680020">
    <property type="component" value="Unassembled WGS sequence"/>
</dbReference>
<dbReference type="AlphaFoldDB" id="A0AB35C3J3"/>